<feature type="compositionally biased region" description="Low complexity" evidence="1">
    <location>
        <begin position="34"/>
        <end position="47"/>
    </location>
</feature>
<evidence type="ECO:0000259" key="3">
    <source>
        <dbReference type="Pfam" id="PF00496"/>
    </source>
</evidence>
<dbReference type="Proteomes" id="UP000320244">
    <property type="component" value="Unassembled WGS sequence"/>
</dbReference>
<gene>
    <name evidence="4" type="ORF">FGL98_16085</name>
</gene>
<dbReference type="GO" id="GO:0042597">
    <property type="term" value="C:periplasmic space"/>
    <property type="evidence" value="ECO:0007669"/>
    <property type="project" value="UniProtKB-ARBA"/>
</dbReference>
<dbReference type="EMBL" id="VCQV01000024">
    <property type="protein sequence ID" value="TWP34872.1"/>
    <property type="molecule type" value="Genomic_DNA"/>
</dbReference>
<feature type="region of interest" description="Disordered" evidence="1">
    <location>
        <begin position="26"/>
        <end position="47"/>
    </location>
</feature>
<keyword evidence="5" id="KW-1185">Reference proteome</keyword>
<evidence type="ECO:0000256" key="2">
    <source>
        <dbReference type="SAM" id="SignalP"/>
    </source>
</evidence>
<dbReference type="InterPro" id="IPR000914">
    <property type="entry name" value="SBP_5_dom"/>
</dbReference>
<evidence type="ECO:0000313" key="5">
    <source>
        <dbReference type="Proteomes" id="UP000320244"/>
    </source>
</evidence>
<proteinExistence type="predicted"/>
<comment type="caution">
    <text evidence="4">The sequence shown here is derived from an EMBL/GenBank/DDBJ whole genome shotgun (WGS) entry which is preliminary data.</text>
</comment>
<evidence type="ECO:0000313" key="4">
    <source>
        <dbReference type="EMBL" id="TWP34872.1"/>
    </source>
</evidence>
<dbReference type="GO" id="GO:1904680">
    <property type="term" value="F:peptide transmembrane transporter activity"/>
    <property type="evidence" value="ECO:0007669"/>
    <property type="project" value="TreeGrafter"/>
</dbReference>
<dbReference type="Gene3D" id="3.10.105.10">
    <property type="entry name" value="Dipeptide-binding Protein, Domain 3"/>
    <property type="match status" value="1"/>
</dbReference>
<dbReference type="PANTHER" id="PTHR30290">
    <property type="entry name" value="PERIPLASMIC BINDING COMPONENT OF ABC TRANSPORTER"/>
    <property type="match status" value="1"/>
</dbReference>
<sequence>MTKKTKSISVIAAVVAATTLAACGGSSSGGSTGSSGSASGGSANNASASKGGTLYYTSNKPRQTWDPQRTYTGEGISLEGRLFSRSLVQFPVTSDLKASSTPIPDLATNTGTKSNGAKTWSFTLKDGVKWQDGSPITCADVKYGTSRTFATDVITGGPNYILSYLNIPTDKKTGLPVYNGPYKKAGQSYFDKAVTCSGKTITYHFNKAWPDFNLYLAALRAGDPYKQSQDKGNNSNYTVFSDGPYKLQGTWTKGQGGTFVRNPEWSSKTDNIRKALPDKIVFQEGVTPEIGVQQMISDSGTAANTVTTNAIPPASFSQITGAVAKRTINPQSPFTEYLVPNMLRLKNPKVREALAIALDKNAYIQAGGGSKMYAPAYTVTAPGILGFKKNATFSGLPDSGDPAKAKALLKSAGVKMPYPINLTYPGGTPTSDKQFGAIAAAWGQAGFKVTLNGLTDTYYNVVQKAGSTWDVCWGSWGADWPAMSTVIPPLFDSRPNLTPTTTGQDYGSYKSAAVNKLIDKAAAQTDVNAAAKIYDQIDAILGQDYAYIPLAIDKFYRINGSNITGYVNNPAEAMYPDLGGIGVKH</sequence>
<dbReference type="RefSeq" id="WP_146318291.1">
    <property type="nucleotide sequence ID" value="NZ_VCQV01000024.1"/>
</dbReference>
<organism evidence="4 5">
    <name type="scientific">Leekyejoonella antrihumi</name>
    <dbReference type="NCBI Taxonomy" id="1660198"/>
    <lineage>
        <taxon>Bacteria</taxon>
        <taxon>Bacillati</taxon>
        <taxon>Actinomycetota</taxon>
        <taxon>Actinomycetes</taxon>
        <taxon>Micrococcales</taxon>
        <taxon>Dermacoccaceae</taxon>
        <taxon>Leekyejoonella</taxon>
    </lineage>
</organism>
<reference evidence="4 5" key="1">
    <citation type="submission" date="2019-05" db="EMBL/GenBank/DDBJ databases">
        <authorList>
            <person name="Lee S.D."/>
        </authorList>
    </citation>
    <scope>NUCLEOTIDE SEQUENCE [LARGE SCALE GENOMIC DNA]</scope>
    <source>
        <strain evidence="4 5">C5-26</strain>
    </source>
</reference>
<evidence type="ECO:0000256" key="1">
    <source>
        <dbReference type="SAM" id="MobiDB-lite"/>
    </source>
</evidence>
<dbReference type="Pfam" id="PF00496">
    <property type="entry name" value="SBP_bac_5"/>
    <property type="match status" value="1"/>
</dbReference>
<dbReference type="PROSITE" id="PS51257">
    <property type="entry name" value="PROKAR_LIPOPROTEIN"/>
    <property type="match status" value="1"/>
</dbReference>
<dbReference type="GO" id="GO:0043190">
    <property type="term" value="C:ATP-binding cassette (ABC) transporter complex"/>
    <property type="evidence" value="ECO:0007669"/>
    <property type="project" value="InterPro"/>
</dbReference>
<feature type="chain" id="PRO_5039697209" evidence="2">
    <location>
        <begin position="22"/>
        <end position="585"/>
    </location>
</feature>
<dbReference type="OrthoDB" id="5240629at2"/>
<dbReference type="Gene3D" id="3.40.190.10">
    <property type="entry name" value="Periplasmic binding protein-like II"/>
    <property type="match status" value="1"/>
</dbReference>
<dbReference type="PIRSF" id="PIRSF002741">
    <property type="entry name" value="MppA"/>
    <property type="match status" value="1"/>
</dbReference>
<feature type="signal peptide" evidence="2">
    <location>
        <begin position="1"/>
        <end position="21"/>
    </location>
</feature>
<accession>A0A563DY30</accession>
<reference evidence="4 5" key="2">
    <citation type="submission" date="2019-08" db="EMBL/GenBank/DDBJ databases">
        <title>Jejuicoccus antrihumi gen. nov., sp. nov., a new member of the family Dermacoccaceae isolated from a cave.</title>
        <authorList>
            <person name="Schumann P."/>
            <person name="Kim I.S."/>
        </authorList>
    </citation>
    <scope>NUCLEOTIDE SEQUENCE [LARGE SCALE GENOMIC DNA]</scope>
    <source>
        <strain evidence="4 5">C5-26</strain>
    </source>
</reference>
<dbReference type="SUPFAM" id="SSF53850">
    <property type="entry name" value="Periplasmic binding protein-like II"/>
    <property type="match status" value="1"/>
</dbReference>
<protein>
    <submittedName>
        <fullName evidence="4">ABC transporter substrate-binding protein</fullName>
    </submittedName>
</protein>
<name>A0A563DY30_9MICO</name>
<feature type="domain" description="Solute-binding protein family 5" evidence="3">
    <location>
        <begin position="101"/>
        <end position="494"/>
    </location>
</feature>
<dbReference type="AlphaFoldDB" id="A0A563DY30"/>
<dbReference type="InterPro" id="IPR030678">
    <property type="entry name" value="Peptide/Ni-bd"/>
</dbReference>
<keyword evidence="2" id="KW-0732">Signal</keyword>
<dbReference type="InterPro" id="IPR039424">
    <property type="entry name" value="SBP_5"/>
</dbReference>
<dbReference type="CDD" id="cd08506">
    <property type="entry name" value="PBP2_clavulanate_OppA2"/>
    <property type="match status" value="1"/>
</dbReference>
<dbReference type="GO" id="GO:0015833">
    <property type="term" value="P:peptide transport"/>
    <property type="evidence" value="ECO:0007669"/>
    <property type="project" value="TreeGrafter"/>
</dbReference>
<dbReference type="PANTHER" id="PTHR30290:SF83">
    <property type="entry name" value="ABC TRANSPORTER SUBSTRATE-BINDING PROTEIN"/>
    <property type="match status" value="1"/>
</dbReference>